<feature type="region of interest" description="Disordered" evidence="1">
    <location>
        <begin position="72"/>
        <end position="93"/>
    </location>
</feature>
<organism evidence="2">
    <name type="scientific">Anopheles marajoara</name>
    <dbReference type="NCBI Taxonomy" id="58244"/>
    <lineage>
        <taxon>Eukaryota</taxon>
        <taxon>Metazoa</taxon>
        <taxon>Ecdysozoa</taxon>
        <taxon>Arthropoda</taxon>
        <taxon>Hexapoda</taxon>
        <taxon>Insecta</taxon>
        <taxon>Pterygota</taxon>
        <taxon>Neoptera</taxon>
        <taxon>Endopterygota</taxon>
        <taxon>Diptera</taxon>
        <taxon>Nematocera</taxon>
        <taxon>Culicoidea</taxon>
        <taxon>Culicidae</taxon>
        <taxon>Anophelinae</taxon>
        <taxon>Anopheles</taxon>
    </lineage>
</organism>
<feature type="compositionally biased region" description="Low complexity" evidence="1">
    <location>
        <begin position="72"/>
        <end position="87"/>
    </location>
</feature>
<name>A0A2M4C9Q7_9DIPT</name>
<sequence>MFFSIPSTGGTCLMLLFARSSVAKRFSAPSPVSEASISSIRLPLASRISSPFSSYTHGDRHRSWLLTTFSSRSVTSSPITSGSSSSELLDRLR</sequence>
<protein>
    <submittedName>
        <fullName evidence="2">Putative secreted protein</fullName>
    </submittedName>
</protein>
<evidence type="ECO:0000256" key="1">
    <source>
        <dbReference type="SAM" id="MobiDB-lite"/>
    </source>
</evidence>
<proteinExistence type="predicted"/>
<accession>A0A2M4C9Q7</accession>
<dbReference type="AlphaFoldDB" id="A0A2M4C9Q7"/>
<reference evidence="2" key="1">
    <citation type="submission" date="2018-01" db="EMBL/GenBank/DDBJ databases">
        <title>An insight into the sialome of Amazonian anophelines.</title>
        <authorList>
            <person name="Ribeiro J.M."/>
            <person name="Scarpassa V."/>
            <person name="Calvo E."/>
        </authorList>
    </citation>
    <scope>NUCLEOTIDE SEQUENCE</scope>
    <source>
        <tissue evidence="2">Salivary glands</tissue>
    </source>
</reference>
<dbReference type="EMBL" id="GGFJ01012848">
    <property type="protein sequence ID" value="MBW61989.1"/>
    <property type="molecule type" value="Transcribed_RNA"/>
</dbReference>
<evidence type="ECO:0000313" key="2">
    <source>
        <dbReference type="EMBL" id="MBW61989.1"/>
    </source>
</evidence>